<keyword evidence="5 7" id="KW-0157">Chromophore</keyword>
<proteinExistence type="inferred from homology"/>
<sequence>MPRKGFVPQAISEHLDSLNQALADQQSFGIIGLDVQAIVRIFNKAEERLSGLPASEVLNHSFFDDVAPCTASRLFRGRFRAGLERGSLDEHFFYTFTYRIRPVSAHIHMLYRPAQSPLVFLFVDRVIPLFEDLG</sequence>
<dbReference type="GO" id="GO:0006355">
    <property type="term" value="P:regulation of DNA-templated transcription"/>
    <property type="evidence" value="ECO:0007669"/>
    <property type="project" value="InterPro"/>
</dbReference>
<dbReference type="AlphaFoldDB" id="A0A059ZXG8"/>
<evidence type="ECO:0000256" key="4">
    <source>
        <dbReference type="ARBA" id="ARBA00022606"/>
    </source>
</evidence>
<accession>A0A059ZXG8</accession>
<comment type="similarity">
    <text evidence="1">Belongs to the photoactive yellow protein family.</text>
</comment>
<name>A0A059ZXG8_ACICK</name>
<protein>
    <recommendedName>
        <fullName evidence="2">Photoactive yellow protein</fullName>
    </recommendedName>
</protein>
<feature type="modified residue" description="S-(4-hydroxycinnamyl)cysteine" evidence="7">
    <location>
        <position position="69"/>
    </location>
</feature>
<dbReference type="HOGENOM" id="CLU_142270_0_0_6"/>
<keyword evidence="3" id="KW-0600">Photoreceptor protein</keyword>
<dbReference type="CDD" id="cd00130">
    <property type="entry name" value="PAS"/>
    <property type="match status" value="1"/>
</dbReference>
<organism evidence="9 10">
    <name type="scientific">Acidithiobacillus caldus (strain ATCC 51756 / DSM 8584 / KU)</name>
    <dbReference type="NCBI Taxonomy" id="637389"/>
    <lineage>
        <taxon>Bacteria</taxon>
        <taxon>Pseudomonadati</taxon>
        <taxon>Pseudomonadota</taxon>
        <taxon>Acidithiobacillia</taxon>
        <taxon>Acidithiobacillales</taxon>
        <taxon>Acidithiobacillaceae</taxon>
        <taxon>Acidithiobacillus</taxon>
    </lineage>
</organism>
<evidence type="ECO:0000313" key="9">
    <source>
        <dbReference type="EMBL" id="AIA56210.1"/>
    </source>
</evidence>
<dbReference type="eggNOG" id="COG0840">
    <property type="taxonomic scope" value="Bacteria"/>
</dbReference>
<dbReference type="PIRSF" id="PIRSF000087">
    <property type="entry name" value="PYP"/>
    <property type="match status" value="1"/>
</dbReference>
<dbReference type="SUPFAM" id="SSF55785">
    <property type="entry name" value="PYP-like sensor domain (PAS domain)"/>
    <property type="match status" value="1"/>
</dbReference>
<evidence type="ECO:0000256" key="3">
    <source>
        <dbReference type="ARBA" id="ARBA00022543"/>
    </source>
</evidence>
<dbReference type="GO" id="GO:0007602">
    <property type="term" value="P:phototransduction"/>
    <property type="evidence" value="ECO:0007669"/>
    <property type="project" value="InterPro"/>
</dbReference>
<dbReference type="EMBL" id="CP005986">
    <property type="protein sequence ID" value="AIA56210.1"/>
    <property type="molecule type" value="Genomic_DNA"/>
</dbReference>
<dbReference type="InterPro" id="IPR013767">
    <property type="entry name" value="PAS_fold"/>
</dbReference>
<dbReference type="Pfam" id="PF00989">
    <property type="entry name" value="PAS"/>
    <property type="match status" value="1"/>
</dbReference>
<keyword evidence="4" id="KW-0716">Sensory transduction</keyword>
<evidence type="ECO:0000259" key="8">
    <source>
        <dbReference type="Pfam" id="PF00989"/>
    </source>
</evidence>
<dbReference type="InterPro" id="IPR035965">
    <property type="entry name" value="PAS-like_dom_sf"/>
</dbReference>
<dbReference type="RefSeq" id="WP_004868881.1">
    <property type="nucleotide sequence ID" value="NZ_CP005986.1"/>
</dbReference>
<dbReference type="KEGG" id="acz:Acaty_c2363"/>
<comment type="PTM">
    <text evidence="7">The 4-hydroxycinnamic acid (p-coumaric acid) chromophore is covalently bound via a thioester linkage.</text>
</comment>
<evidence type="ECO:0000256" key="5">
    <source>
        <dbReference type="ARBA" id="ARBA00022991"/>
    </source>
</evidence>
<dbReference type="InterPro" id="IPR000014">
    <property type="entry name" value="PAS"/>
</dbReference>
<dbReference type="Gene3D" id="3.30.450.20">
    <property type="entry name" value="PAS domain"/>
    <property type="match status" value="1"/>
</dbReference>
<reference evidence="9 10" key="1">
    <citation type="journal article" date="2009" name="J. Bacteriol.">
        <title>Draft genome sequence of the extremely acidophilic bacterium Acidithiobacillus caldus ATCC 51756 reveals metabolic versatility in the genus Acidithiobacillus.</title>
        <authorList>
            <person name="Valdes J."/>
            <person name="Quatrini R."/>
            <person name="Hallberg K."/>
            <person name="Dopson M."/>
            <person name="Valenzuela P.D."/>
            <person name="Holmes D.S."/>
        </authorList>
    </citation>
    <scope>NUCLEOTIDE SEQUENCE [LARGE SCALE GENOMIC DNA]</scope>
    <source>
        <strain evidence="10">ATCC 51756 / DSM 8584 / KU</strain>
    </source>
</reference>
<gene>
    <name evidence="9" type="ORF">Acaty_c2363</name>
</gene>
<evidence type="ECO:0000256" key="1">
    <source>
        <dbReference type="ARBA" id="ARBA00009132"/>
    </source>
</evidence>
<evidence type="ECO:0000256" key="2">
    <source>
        <dbReference type="ARBA" id="ARBA00019243"/>
    </source>
</evidence>
<dbReference type="InterPro" id="IPR012130">
    <property type="entry name" value="PYP"/>
</dbReference>
<keyword evidence="6" id="KW-0675">Receptor</keyword>
<dbReference type="GO" id="GO:0009881">
    <property type="term" value="F:photoreceptor activity"/>
    <property type="evidence" value="ECO:0007669"/>
    <property type="project" value="UniProtKB-KW"/>
</dbReference>
<evidence type="ECO:0000256" key="6">
    <source>
        <dbReference type="ARBA" id="ARBA00023170"/>
    </source>
</evidence>
<evidence type="ECO:0000313" key="10">
    <source>
        <dbReference type="Proteomes" id="UP000005522"/>
    </source>
</evidence>
<evidence type="ECO:0000256" key="7">
    <source>
        <dbReference type="PIRSR" id="PIRSR000087-50"/>
    </source>
</evidence>
<feature type="domain" description="PAS fold" evidence="8">
    <location>
        <begin position="20"/>
        <end position="121"/>
    </location>
</feature>
<dbReference type="Proteomes" id="UP000005522">
    <property type="component" value="Chromosome"/>
</dbReference>